<dbReference type="SMART" id="SM00831">
    <property type="entry name" value="Cation_ATPase_N"/>
    <property type="match status" value="1"/>
</dbReference>
<sequence length="857" mass="93693">MKVAHLQKIPDGDNETMIPVLSSKKASELPVDEVASILQANLQNGLKNCEVCHRRAFHGWNEFDISEDEPLWKKYISQFKNPLIMLLLASAVISVVMHQFDDAVSITVAILIVVTVAFVQEYRSEKSLEELSKLVPPECHCVREGRVEHTLARDLVPGDTVCLSVGDRVPADLRLFEAVDLSIDESSLTGETAPCSKSTAPQPAATNGDLTSRSNIAFMGTLVRCGKAKGIVIGTGENSEFGEVFKMMQAEEAPKTPLQKSMDLLGKQLSLYSFGIIGCCNVICSDKTGTLTKNEMTVTHIFTSDGQHAEVTGVGYNRFGEVMLDGEVIHGYNSPSISKIVEAGCVCNDALIRNNTLMGKPTEGALIALAMKMGLDGLQEDYIRKAEYPFSSEQKWMAVKCIHRTQQDKPEVCFMKGAYEQVIRYCTSYNCKGQTLPLVQQQREKYQQEKTSMGSAGLRVLALASGPELGQLTFLGLVGIIDPPRTGVKEAVTTLITSGVAIKMVTGDSQETAVAIASRLGLYSKNSQAISGEEIDDLDIQQLSQITPKVAVFYRASPRHKLKIIKSLQNNGAVVAMTGDGVNDAVALKAADIGVAMGQTGTDVCKEAADMILVDDDFQTIMSAIEEGKGIYNNIKNFVRFQLSTSIAALTLISLATLMNFPNPLNAMQILWINIIMDGPPAQSLGVEPVDKDVIRKPPRNLKDSILTKSLIVKILVSSIIIVCGTLFVFWRELRDNVITPRDTTMTFTCFVFFDMFNALSSRSQAKSVFEIGLCSNKMFCYAVLGSIMGQLLVIYFPPLQKVFQTESLSVLDLLFLVGLTSSVCIVTELIKKFERSKEKIQKRGSSSSSTSSFLDV</sequence>
<dbReference type="SUPFAM" id="SSF81665">
    <property type="entry name" value="Calcium ATPase, transmembrane domain M"/>
    <property type="match status" value="1"/>
</dbReference>
<dbReference type="InterPro" id="IPR036412">
    <property type="entry name" value="HAD-like_sf"/>
</dbReference>
<dbReference type="NCBIfam" id="TIGR01522">
    <property type="entry name" value="ATPase-IIA2_Ca"/>
    <property type="match status" value="1"/>
</dbReference>
<keyword evidence="14" id="KW-0333">Golgi apparatus</keyword>
<comment type="subunit">
    <text evidence="17">Monomer. Homodimer.</text>
</comment>
<dbReference type="PANTHER" id="PTHR42861">
    <property type="entry name" value="CALCIUM-TRANSPORTING ATPASE"/>
    <property type="match status" value="1"/>
</dbReference>
<dbReference type="InterPro" id="IPR044492">
    <property type="entry name" value="P_typ_ATPase_HD_dom"/>
</dbReference>
<dbReference type="SFLD" id="SFLDF00027">
    <property type="entry name" value="p-type_atpase"/>
    <property type="match status" value="1"/>
</dbReference>
<dbReference type="Gene3D" id="1.20.1110.10">
    <property type="entry name" value="Calcium-transporting ATPase, transmembrane domain"/>
    <property type="match status" value="2"/>
</dbReference>
<comment type="similarity">
    <text evidence="3 20">Belongs to the cation transport ATPase (P-type) (TC 3.A.3) family. Type IIA subfamily.</text>
</comment>
<dbReference type="GO" id="GO:0005388">
    <property type="term" value="F:P-type calcium transporter activity"/>
    <property type="evidence" value="ECO:0007669"/>
    <property type="project" value="UniProtKB-EC"/>
</dbReference>
<name>A0A8B9GJQ0_9PSIT</name>
<dbReference type="PROSITE" id="PS00154">
    <property type="entry name" value="ATPASE_E1_E2"/>
    <property type="match status" value="1"/>
</dbReference>
<dbReference type="GO" id="GO:0005524">
    <property type="term" value="F:ATP binding"/>
    <property type="evidence" value="ECO:0007669"/>
    <property type="project" value="UniProtKB-KW"/>
</dbReference>
<evidence type="ECO:0000256" key="20">
    <source>
        <dbReference type="RuleBase" id="RU361146"/>
    </source>
</evidence>
<dbReference type="Pfam" id="PF00689">
    <property type="entry name" value="Cation_ATPase_C"/>
    <property type="match status" value="1"/>
</dbReference>
<keyword evidence="12" id="KW-1278">Translocase</keyword>
<dbReference type="InterPro" id="IPR001757">
    <property type="entry name" value="P_typ_ATPase"/>
</dbReference>
<proteinExistence type="inferred from homology"/>
<feature type="domain" description="Cation-transporting P-type ATPase N-terminal" evidence="22">
    <location>
        <begin position="25"/>
        <end position="99"/>
    </location>
</feature>
<keyword evidence="7" id="KW-0479">Metal-binding</keyword>
<dbReference type="InterPro" id="IPR008250">
    <property type="entry name" value="ATPase_P-typ_transduc_dom_A_sf"/>
</dbReference>
<feature type="region of interest" description="Disordered" evidence="21">
    <location>
        <begin position="188"/>
        <end position="207"/>
    </location>
</feature>
<dbReference type="PRINTS" id="PR00120">
    <property type="entry name" value="HATPASE"/>
</dbReference>
<feature type="transmembrane region" description="Helical" evidence="20">
    <location>
        <begin position="711"/>
        <end position="731"/>
    </location>
</feature>
<accession>A0A8B9GJQ0</accession>
<feature type="transmembrane region" description="Helical" evidence="20">
    <location>
        <begin position="780"/>
        <end position="797"/>
    </location>
</feature>
<evidence type="ECO:0000256" key="2">
    <source>
        <dbReference type="ARBA" id="ARBA00004205"/>
    </source>
</evidence>
<evidence type="ECO:0000256" key="16">
    <source>
        <dbReference type="ARBA" id="ARBA00023136"/>
    </source>
</evidence>
<keyword evidence="13 20" id="KW-1133">Transmembrane helix</keyword>
<dbReference type="InterPro" id="IPR004014">
    <property type="entry name" value="ATPase_P-typ_cation-transptr_N"/>
</dbReference>
<evidence type="ECO:0000256" key="18">
    <source>
        <dbReference type="ARBA" id="ARBA00047282"/>
    </source>
</evidence>
<evidence type="ECO:0000256" key="6">
    <source>
        <dbReference type="ARBA" id="ARBA00022692"/>
    </source>
</evidence>
<evidence type="ECO:0000256" key="9">
    <source>
        <dbReference type="ARBA" id="ARBA00022837"/>
    </source>
</evidence>
<evidence type="ECO:0000256" key="14">
    <source>
        <dbReference type="ARBA" id="ARBA00023034"/>
    </source>
</evidence>
<dbReference type="InterPro" id="IPR059000">
    <property type="entry name" value="ATPase_P-type_domA"/>
</dbReference>
<dbReference type="Gene3D" id="3.40.1110.10">
    <property type="entry name" value="Calcium-transporting ATPase, cytoplasmic domain N"/>
    <property type="match status" value="1"/>
</dbReference>
<keyword evidence="15 20" id="KW-0406">Ion transport</keyword>
<reference evidence="23" key="1">
    <citation type="submission" date="2025-08" db="UniProtKB">
        <authorList>
            <consortium name="Ensembl"/>
        </authorList>
    </citation>
    <scope>IDENTIFICATION</scope>
</reference>
<organism evidence="23 24">
    <name type="scientific">Amazona collaria</name>
    <name type="common">yellow-billed parrot</name>
    <dbReference type="NCBI Taxonomy" id="241587"/>
    <lineage>
        <taxon>Eukaryota</taxon>
        <taxon>Metazoa</taxon>
        <taxon>Chordata</taxon>
        <taxon>Craniata</taxon>
        <taxon>Vertebrata</taxon>
        <taxon>Euteleostomi</taxon>
        <taxon>Archelosauria</taxon>
        <taxon>Archosauria</taxon>
        <taxon>Dinosauria</taxon>
        <taxon>Saurischia</taxon>
        <taxon>Theropoda</taxon>
        <taxon>Coelurosauria</taxon>
        <taxon>Aves</taxon>
        <taxon>Neognathae</taxon>
        <taxon>Neoaves</taxon>
        <taxon>Telluraves</taxon>
        <taxon>Australaves</taxon>
        <taxon>Psittaciformes</taxon>
        <taxon>Psittacidae</taxon>
        <taxon>Amazona</taxon>
    </lineage>
</organism>
<evidence type="ECO:0000256" key="3">
    <source>
        <dbReference type="ARBA" id="ARBA00005675"/>
    </source>
</evidence>
<keyword evidence="8 20" id="KW-0547">Nucleotide-binding</keyword>
<dbReference type="FunFam" id="3.40.1110.10:FF:000006">
    <property type="entry name" value="Calcium-transporting ATPase"/>
    <property type="match status" value="1"/>
</dbReference>
<dbReference type="InterPro" id="IPR006413">
    <property type="entry name" value="P-type_ATPase_IIA_PMR1"/>
</dbReference>
<evidence type="ECO:0000256" key="8">
    <source>
        <dbReference type="ARBA" id="ARBA00022741"/>
    </source>
</evidence>
<evidence type="ECO:0000256" key="15">
    <source>
        <dbReference type="ARBA" id="ARBA00023065"/>
    </source>
</evidence>
<dbReference type="GO" id="GO:0016887">
    <property type="term" value="F:ATP hydrolysis activity"/>
    <property type="evidence" value="ECO:0007669"/>
    <property type="project" value="InterPro"/>
</dbReference>
<dbReference type="GO" id="GO:0046872">
    <property type="term" value="F:metal ion binding"/>
    <property type="evidence" value="ECO:0007669"/>
    <property type="project" value="UniProtKB-KW"/>
</dbReference>
<comment type="caution">
    <text evidence="20">Lacks conserved residue(s) required for the propagation of feature annotation.</text>
</comment>
<evidence type="ECO:0000256" key="13">
    <source>
        <dbReference type="ARBA" id="ARBA00022989"/>
    </source>
</evidence>
<evidence type="ECO:0000256" key="12">
    <source>
        <dbReference type="ARBA" id="ARBA00022967"/>
    </source>
</evidence>
<dbReference type="Gene3D" id="3.40.50.1000">
    <property type="entry name" value="HAD superfamily/HAD-like"/>
    <property type="match status" value="1"/>
</dbReference>
<evidence type="ECO:0000256" key="7">
    <source>
        <dbReference type="ARBA" id="ARBA00022723"/>
    </source>
</evidence>
<dbReference type="SFLD" id="SFLDG00002">
    <property type="entry name" value="C1.7:_P-type_atpase_like"/>
    <property type="match status" value="1"/>
</dbReference>
<dbReference type="FunFam" id="3.40.50.1000:FF:000017">
    <property type="entry name" value="Calcium-transporting ATPase"/>
    <property type="match status" value="1"/>
</dbReference>
<dbReference type="NCBIfam" id="TIGR01494">
    <property type="entry name" value="ATPase_P-type"/>
    <property type="match status" value="2"/>
</dbReference>
<dbReference type="GO" id="GO:0006874">
    <property type="term" value="P:intracellular calcium ion homeostasis"/>
    <property type="evidence" value="ECO:0007669"/>
    <property type="project" value="UniProtKB-ARBA"/>
</dbReference>
<dbReference type="InterPro" id="IPR006068">
    <property type="entry name" value="ATPase_P-typ_cation-transptr_C"/>
</dbReference>
<dbReference type="FunFam" id="2.70.150.10:FF:000008">
    <property type="entry name" value="Calcium-transporting ATPase"/>
    <property type="match status" value="1"/>
</dbReference>
<evidence type="ECO:0000313" key="23">
    <source>
        <dbReference type="Ensembl" id="ENSACOP00000024459.1"/>
    </source>
</evidence>
<evidence type="ECO:0000256" key="10">
    <source>
        <dbReference type="ARBA" id="ARBA00022840"/>
    </source>
</evidence>
<dbReference type="InterPro" id="IPR023214">
    <property type="entry name" value="HAD_sf"/>
</dbReference>
<dbReference type="Pfam" id="PF00690">
    <property type="entry name" value="Cation_ATPase_N"/>
    <property type="match status" value="1"/>
</dbReference>
<dbReference type="Gene3D" id="2.70.150.10">
    <property type="entry name" value="Calcium-transporting ATPase, cytoplasmic transduction domain A"/>
    <property type="match status" value="1"/>
</dbReference>
<feature type="transmembrane region" description="Helical" evidence="20">
    <location>
        <begin position="809"/>
        <end position="831"/>
    </location>
</feature>
<evidence type="ECO:0000256" key="4">
    <source>
        <dbReference type="ARBA" id="ARBA00022448"/>
    </source>
</evidence>
<dbReference type="PRINTS" id="PR00119">
    <property type="entry name" value="CATATPASE"/>
</dbReference>
<evidence type="ECO:0000313" key="24">
    <source>
        <dbReference type="Proteomes" id="UP000694522"/>
    </source>
</evidence>
<dbReference type="CDD" id="cd02085">
    <property type="entry name" value="P-type_ATPase_SPCA"/>
    <property type="match status" value="1"/>
</dbReference>
<evidence type="ECO:0000256" key="1">
    <source>
        <dbReference type="ARBA" id="ARBA00004166"/>
    </source>
</evidence>
<dbReference type="Proteomes" id="UP000694522">
    <property type="component" value="Unplaced"/>
</dbReference>
<evidence type="ECO:0000256" key="19">
    <source>
        <dbReference type="ARBA" id="ARBA00047330"/>
    </source>
</evidence>
<evidence type="ECO:0000256" key="21">
    <source>
        <dbReference type="SAM" id="MobiDB-lite"/>
    </source>
</evidence>
<evidence type="ECO:0000256" key="11">
    <source>
        <dbReference type="ARBA" id="ARBA00022842"/>
    </source>
</evidence>
<keyword evidence="10 20" id="KW-0067">ATP-binding</keyword>
<comment type="catalytic activity">
    <reaction evidence="19">
        <text>Mn(2+)(in) + ATP + H2O = Mn(2+)(out) + ADP + phosphate + H(+)</text>
        <dbReference type="Rhea" id="RHEA:66820"/>
        <dbReference type="ChEBI" id="CHEBI:15377"/>
        <dbReference type="ChEBI" id="CHEBI:15378"/>
        <dbReference type="ChEBI" id="CHEBI:29035"/>
        <dbReference type="ChEBI" id="CHEBI:30616"/>
        <dbReference type="ChEBI" id="CHEBI:43474"/>
        <dbReference type="ChEBI" id="CHEBI:456216"/>
    </reaction>
    <physiologicalReaction direction="left-to-right" evidence="19">
        <dbReference type="Rhea" id="RHEA:66821"/>
    </physiologicalReaction>
</comment>
<dbReference type="GO" id="GO:0032580">
    <property type="term" value="C:Golgi cisterna membrane"/>
    <property type="evidence" value="ECO:0007669"/>
    <property type="project" value="UniProtKB-SubCell"/>
</dbReference>
<dbReference type="SUPFAM" id="SSF81653">
    <property type="entry name" value="Calcium ATPase, transduction domain A"/>
    <property type="match status" value="1"/>
</dbReference>
<keyword evidence="11" id="KW-0460">Magnesium</keyword>
<dbReference type="SFLD" id="SFLDS00003">
    <property type="entry name" value="Haloacid_Dehalogenase"/>
    <property type="match status" value="1"/>
</dbReference>
<comment type="subcellular location">
    <subcellularLocation>
        <location evidence="2">Golgi apparatus</location>
        <location evidence="2">Golgi stack membrane</location>
        <topology evidence="2">Multi-pass membrane protein</topology>
    </subcellularLocation>
    <subcellularLocation>
        <location evidence="1">Golgi apparatus</location>
        <location evidence="1">trans-Golgi network membrane</location>
        <topology evidence="1">Multi-pass membrane protein</topology>
    </subcellularLocation>
    <subcellularLocation>
        <location evidence="20">Membrane</location>
        <topology evidence="20">Multi-pass membrane protein</topology>
    </subcellularLocation>
</comment>
<dbReference type="AlphaFoldDB" id="A0A8B9GJQ0"/>
<comment type="catalytic activity">
    <reaction evidence="18">
        <text>Ca(2+)(in) + ATP + H2O = Ca(2+)(out) + ADP + phosphate + H(+)</text>
        <dbReference type="Rhea" id="RHEA:18105"/>
        <dbReference type="ChEBI" id="CHEBI:15377"/>
        <dbReference type="ChEBI" id="CHEBI:15378"/>
        <dbReference type="ChEBI" id="CHEBI:29108"/>
        <dbReference type="ChEBI" id="CHEBI:30616"/>
        <dbReference type="ChEBI" id="CHEBI:43474"/>
        <dbReference type="ChEBI" id="CHEBI:456216"/>
        <dbReference type="EC" id="7.2.2.10"/>
    </reaction>
    <physiologicalReaction direction="left-to-right" evidence="18">
        <dbReference type="Rhea" id="RHEA:18106"/>
    </physiologicalReaction>
</comment>
<comment type="function">
    <text evidence="20">Catalyzes the hydrolysis of ATP coupled with the transport of calcium.</text>
</comment>
<dbReference type="EC" id="7.2.2.10" evidence="20"/>
<keyword evidence="4 20" id="KW-0813">Transport</keyword>
<dbReference type="Ensembl" id="ENSACOT00000025298.1">
    <property type="protein sequence ID" value="ENSACOP00000024459.1"/>
    <property type="gene ID" value="ENSACOG00000016427.1"/>
</dbReference>
<keyword evidence="24" id="KW-1185">Reference proteome</keyword>
<keyword evidence="16 20" id="KW-0472">Membrane</keyword>
<reference evidence="23" key="2">
    <citation type="submission" date="2025-09" db="UniProtKB">
        <authorList>
            <consortium name="Ensembl"/>
        </authorList>
    </citation>
    <scope>IDENTIFICATION</scope>
</reference>
<dbReference type="InterPro" id="IPR023299">
    <property type="entry name" value="ATPase_P-typ_cyto_dom_N"/>
</dbReference>
<evidence type="ECO:0000256" key="5">
    <source>
        <dbReference type="ARBA" id="ARBA00022568"/>
    </source>
</evidence>
<dbReference type="FunFam" id="3.40.50.1000:FF:000001">
    <property type="entry name" value="Phospholipid-transporting ATPase IC"/>
    <property type="match status" value="1"/>
</dbReference>
<keyword evidence="5 20" id="KW-0109">Calcium transport</keyword>
<evidence type="ECO:0000256" key="17">
    <source>
        <dbReference type="ARBA" id="ARBA00024380"/>
    </source>
</evidence>
<keyword evidence="9 20" id="KW-0106">Calcium</keyword>
<dbReference type="SUPFAM" id="SSF56784">
    <property type="entry name" value="HAD-like"/>
    <property type="match status" value="1"/>
</dbReference>
<dbReference type="InterPro" id="IPR023298">
    <property type="entry name" value="ATPase_P-typ_TM_dom_sf"/>
</dbReference>
<keyword evidence="6 20" id="KW-0812">Transmembrane</keyword>
<dbReference type="Pfam" id="PF00122">
    <property type="entry name" value="E1-E2_ATPase"/>
    <property type="match status" value="1"/>
</dbReference>
<protein>
    <recommendedName>
        <fullName evidence="20">Calcium-transporting ATPase</fullName>
        <ecNumber evidence="20">7.2.2.10</ecNumber>
    </recommendedName>
</protein>
<dbReference type="InterPro" id="IPR018303">
    <property type="entry name" value="ATPase_P-typ_P_site"/>
</dbReference>
<evidence type="ECO:0000259" key="22">
    <source>
        <dbReference type="SMART" id="SM00831"/>
    </source>
</evidence>
<dbReference type="Pfam" id="PF13246">
    <property type="entry name" value="Cation_ATPase"/>
    <property type="match status" value="1"/>
</dbReference>